<evidence type="ECO:0000259" key="2">
    <source>
        <dbReference type="Pfam" id="PF13550"/>
    </source>
</evidence>
<accession>A0A5A9ZSM9</accession>
<dbReference type="Pfam" id="PF23666">
    <property type="entry name" value="Rcc01698_C"/>
    <property type="match status" value="1"/>
</dbReference>
<evidence type="ECO:0000313" key="4">
    <source>
        <dbReference type="EMBL" id="KAA0920159.1"/>
    </source>
</evidence>
<dbReference type="Gene3D" id="3.20.20.80">
    <property type="entry name" value="Glycosidases"/>
    <property type="match status" value="1"/>
</dbReference>
<evidence type="ECO:0000259" key="3">
    <source>
        <dbReference type="Pfam" id="PF23666"/>
    </source>
</evidence>
<gene>
    <name evidence="4" type="ORF">FLO80_03295</name>
</gene>
<organism evidence="4 5">
    <name type="scientific">Aquicoccus porphyridii</name>
    <dbReference type="NCBI Taxonomy" id="1852029"/>
    <lineage>
        <taxon>Bacteria</taxon>
        <taxon>Pseudomonadati</taxon>
        <taxon>Pseudomonadota</taxon>
        <taxon>Alphaproteobacteria</taxon>
        <taxon>Rhodobacterales</taxon>
        <taxon>Paracoccaceae</taxon>
        <taxon>Aquicoccus</taxon>
    </lineage>
</organism>
<dbReference type="Proteomes" id="UP000325291">
    <property type="component" value="Unassembled WGS sequence"/>
</dbReference>
<dbReference type="InterPro" id="IPR017853">
    <property type="entry name" value="GH"/>
</dbReference>
<evidence type="ECO:0000313" key="5">
    <source>
        <dbReference type="Proteomes" id="UP000325291"/>
    </source>
</evidence>
<dbReference type="RefSeq" id="WP_111363943.1">
    <property type="nucleotide sequence ID" value="NZ_VINQ01000002.1"/>
</dbReference>
<reference evidence="4 5" key="1">
    <citation type="submission" date="2019-07" db="EMBL/GenBank/DDBJ databases">
        <title>Aquicoccus porphyridii gen. nov., sp. nov., isolated from a small marine red alga, Porphyridium marinum.</title>
        <authorList>
            <person name="Liu L."/>
        </authorList>
    </citation>
    <scope>NUCLEOTIDE SEQUENCE [LARGE SCALE GENOMIC DNA]</scope>
    <source>
        <strain evidence="4 5">L1 8-17</strain>
    </source>
</reference>
<sequence>MATILLSAAGAAIGGSIGGTVLGLSSVAVGRFAGAALGRVIDQRVMGAGSDAVETGRIERFRLTGAGEGDPIAQVYGRMQVAGHVIWATQFSESVTVTGGGKGAPRQPERRDYSYSVSLAIALCEGEISGVGRVWADGTEIAPDDLNMRVYPGTRDQVPDAKMEAVEGSGQVPAYRGTAYVVIEDLQLGPFGNHVPQFTFEVMRPAQPGLSDADEDMAHGIRAVAMMPGSGEYALATTPVHFSHGVGKSALANVNTPAGKADFAVSVERLGMELPNCGSTSLIVSWFGDDLRCGECTIRPKVEQAEFDGSEMPWSVAGETRASAPMVARDGEDRPVYGGTPADASVIEAIQALNAAGQDVVFYPFILMDQMAGNMLIDPYSGDAGQPALPWRGRITTSRAPGVAVSPDGTAQAEAEVADFFGSAQVSDFAIAAGVVSYSGPAEWRYRRFILHQAALCAAAGGVDAFCIGSEMRGLTRIRGAGGFPAVEALRDLAADCRAILGPDTKISYAADWSEYFGYNAPGGDRYFHLDPLWADDNIDFIGIDNYMPLSDWRDGQDHLDAQDWASIYDLGYLQSNVVGGEGYDWYYHSPEARAAQIRTPITDGDHDEPWVWRYKDIANWWRHAHHERIGGVRQAESTDWVPMSKPIWFTELGCAAIDKGTNQPNKFLDPKSSESAIPYHSNGRRDEFIQMQYLRAMTRFWGDPANNPMSPEYGAPMVDMSRAHVWAWDARPYPFFPGNAALWTDAANYARGHWITGRASARALSSVVEEICARAGLRDIDVSGLNGVVRGYTVPDVGDARAALQPLLLAHGFDAVERDGVLRFAMRDGIEDRAQDATTLVAHDEIEGRIERSRAAEAELVGRVRLRFVQADANFDVLAEEAVLPDEATHAVASSELPIALTRAEGRQVVERWLSESRVARDGLRFALPPSRLDIGPGDVLRLDTGEGADLLRVDRVEMGMSQIVEAVRIEPETYDPSEIEEDGVQLGEFVPPVPVFPLFLDLPLMTGAEEPHAPHLAITAEPWPGSVGVYGSDHDGSYALDSIVAARSTVGITRAPLVAAQPGLIDRGEGLLIELTSGQLESVDDLALLNGANFAAIGDGSAENWELFQFRDAELVGPNTYFLRHRLRGQLGSDDWQPAIWPAGSYFVLMNGVPGQIDLSLAQRNRARHYRIGPARRAYSDPSHVHRVAAFSGVGLKPLSPVHLRATRGPGGDLSLRWVRRTRIGGDSWDGIDVPLGEERESYVVRVLQGGAILREEQVSAPEWTYAAAAQSADGAGGAIDLAVAQVSAIYGAGAFGRVTVTL</sequence>
<comment type="caution">
    <text evidence="4">The sequence shown here is derived from an EMBL/GenBank/DDBJ whole genome shotgun (WGS) entry which is preliminary data.</text>
</comment>
<feature type="domain" description="Tip attachment protein J" evidence="2">
    <location>
        <begin position="800"/>
        <end position="959"/>
    </location>
</feature>
<feature type="domain" description="Rcc01698-like C-terminal" evidence="3">
    <location>
        <begin position="1050"/>
        <end position="1150"/>
    </location>
</feature>
<keyword evidence="5" id="KW-1185">Reference proteome</keyword>
<dbReference type="CDD" id="cd19607">
    <property type="entry name" value="GTA_TIM-barrel-like"/>
    <property type="match status" value="1"/>
</dbReference>
<dbReference type="Pfam" id="PF13547">
    <property type="entry name" value="GTA_TIM"/>
    <property type="match status" value="1"/>
</dbReference>
<dbReference type="InterPro" id="IPR025195">
    <property type="entry name" value="GTA_TIM_dom"/>
</dbReference>
<feature type="domain" description="GTA TIM-barrel-like" evidence="1">
    <location>
        <begin position="444"/>
        <end position="738"/>
    </location>
</feature>
<proteinExistence type="predicted"/>
<dbReference type="InterPro" id="IPR056490">
    <property type="entry name" value="Rcc01698_C"/>
</dbReference>
<dbReference type="Pfam" id="PF13550">
    <property type="entry name" value="Phage-tail_3"/>
    <property type="match status" value="1"/>
</dbReference>
<dbReference type="SUPFAM" id="SSF51445">
    <property type="entry name" value="(Trans)glycosidases"/>
    <property type="match status" value="1"/>
</dbReference>
<dbReference type="EMBL" id="VINQ01000002">
    <property type="protein sequence ID" value="KAA0920159.1"/>
    <property type="molecule type" value="Genomic_DNA"/>
</dbReference>
<name>A0A5A9ZSM9_9RHOB</name>
<evidence type="ECO:0000259" key="1">
    <source>
        <dbReference type="Pfam" id="PF13547"/>
    </source>
</evidence>
<protein>
    <submittedName>
        <fullName evidence="4">Host specificity protein</fullName>
    </submittedName>
</protein>
<dbReference type="InterPro" id="IPR032876">
    <property type="entry name" value="J_dom"/>
</dbReference>